<sequence length="446" mass="47669">MRLSPPLAGNFLALLPAAASAASVSPPPGPDAPAEPPSSFSLTAAKQPGRQGNFVRDWVSARQKWGGAIPDLTAKAFSLLDDDGRVDVEPLGMDDIYIADVEIGEPPQLLKIAIDTGSSDLWVQSTDTVYLYNDQGPWAPQYDPNKSSTAERIADAIWRVRYMDGNAAEGIAYRDTLTLGPFRAPNATVQSARRVAPRFESEPRLTGMLGLAKTLPSTVRPPEAAFLPGHLAPLLGRPVFTADLRRDGTGRFDFGVVDPGRTRDGVTWVPTDGRSHHWDVAFDLVSWGTNTSAPSGGLGGGGGGGGGGSGGNGGTWWHHPFTATIDTGTTLMFLPDVLSGMYWYDIPGMRIDPRLADAYTFPCAFAKNLPDLRLKLPSTEHVLVVPGAYLNYGPTDAADEYCWGGMQSAAGMNVTILGDVMLKALFVAFDMESQMVGFANKNKEDL</sequence>
<keyword evidence="2" id="KW-1185">Reference proteome</keyword>
<accession>A0ACC0VDW6</accession>
<dbReference type="Proteomes" id="UP001163324">
    <property type="component" value="Chromosome 1"/>
</dbReference>
<reference evidence="1" key="1">
    <citation type="submission" date="2022-10" db="EMBL/GenBank/DDBJ databases">
        <title>Complete Genome of Trichothecium roseum strain YXFP-22015, a Plant Pathogen Isolated from Citrus.</title>
        <authorList>
            <person name="Wang Y."/>
            <person name="Zhu L."/>
        </authorList>
    </citation>
    <scope>NUCLEOTIDE SEQUENCE</scope>
    <source>
        <strain evidence="1">YXFP-22015</strain>
    </source>
</reference>
<evidence type="ECO:0000313" key="1">
    <source>
        <dbReference type="EMBL" id="KAI9904615.1"/>
    </source>
</evidence>
<protein>
    <submittedName>
        <fullName evidence="1">Uncharacterized protein</fullName>
    </submittedName>
</protein>
<name>A0ACC0VDW6_9HYPO</name>
<organism evidence="1 2">
    <name type="scientific">Trichothecium roseum</name>
    <dbReference type="NCBI Taxonomy" id="47278"/>
    <lineage>
        <taxon>Eukaryota</taxon>
        <taxon>Fungi</taxon>
        <taxon>Dikarya</taxon>
        <taxon>Ascomycota</taxon>
        <taxon>Pezizomycotina</taxon>
        <taxon>Sordariomycetes</taxon>
        <taxon>Hypocreomycetidae</taxon>
        <taxon>Hypocreales</taxon>
        <taxon>Hypocreales incertae sedis</taxon>
        <taxon>Trichothecium</taxon>
    </lineage>
</organism>
<proteinExistence type="predicted"/>
<comment type="caution">
    <text evidence="1">The sequence shown here is derived from an EMBL/GenBank/DDBJ whole genome shotgun (WGS) entry which is preliminary data.</text>
</comment>
<gene>
    <name evidence="1" type="ORF">N3K66_001144</name>
</gene>
<evidence type="ECO:0000313" key="2">
    <source>
        <dbReference type="Proteomes" id="UP001163324"/>
    </source>
</evidence>
<dbReference type="EMBL" id="CM047940">
    <property type="protein sequence ID" value="KAI9904615.1"/>
    <property type="molecule type" value="Genomic_DNA"/>
</dbReference>